<evidence type="ECO:0008006" key="3">
    <source>
        <dbReference type="Google" id="ProtNLM"/>
    </source>
</evidence>
<dbReference type="InterPro" id="IPR017734">
    <property type="entry name" value="T6SS_SciN"/>
</dbReference>
<dbReference type="Gene3D" id="2.60.40.4150">
    <property type="entry name" value="Type VI secretion system, lipoprotein SciN"/>
    <property type="match status" value="1"/>
</dbReference>
<evidence type="ECO:0000313" key="1">
    <source>
        <dbReference type="EMBL" id="EOA06572.1"/>
    </source>
</evidence>
<dbReference type="AlphaFoldDB" id="A0AAI9II40"/>
<dbReference type="NCBIfam" id="TIGR03352">
    <property type="entry name" value="VI_chp_3"/>
    <property type="match status" value="1"/>
</dbReference>
<dbReference type="Proteomes" id="UP000006772">
    <property type="component" value="Unassembled WGS sequence"/>
</dbReference>
<dbReference type="InterPro" id="IPR038706">
    <property type="entry name" value="Type_VI_SciN-like_sf"/>
</dbReference>
<evidence type="ECO:0000313" key="2">
    <source>
        <dbReference type="Proteomes" id="UP000006772"/>
    </source>
</evidence>
<reference evidence="1 2" key="1">
    <citation type="journal article" date="2013" name="Front. Microbiol.">
        <title>The genome of the endophytic bacterium H. frisingense GSF30(T) identifies diverse strategies in the Herbaspirillum genus to interact with plants.</title>
        <authorList>
            <person name="Straub D."/>
            <person name="Rothballer M."/>
            <person name="Hartmann A."/>
            <person name="Ludewig U."/>
        </authorList>
    </citation>
    <scope>NUCLEOTIDE SEQUENCE [LARGE SCALE GENOMIC DNA]</scope>
    <source>
        <strain evidence="1 2">GSF30</strain>
    </source>
</reference>
<sequence>MIISCITGCAAVGAASKVGQVAKSTLEALGLKKPDAPEVPDAMKQPRKVLIKLHASKALNMDSQQRPLALVVRIYKLKQIVSFQQASYDAFLNPQREKEVLGADLLEVKEVTLVPGQRYEVDEKVSYEAGYIGLVALFINPDQQRWRATFRADESEKNGITAGLQSCSVTVGAGAIAVDTLGKPLDRNLMLAPVECH</sequence>
<dbReference type="PANTHER" id="PTHR37625">
    <property type="entry name" value="OUTER MEMBRANE LIPOPROTEIN-RELATED"/>
    <property type="match status" value="1"/>
</dbReference>
<organism evidence="1 2">
    <name type="scientific">Herbaspirillum frisingense GSF30</name>
    <dbReference type="NCBI Taxonomy" id="864073"/>
    <lineage>
        <taxon>Bacteria</taxon>
        <taxon>Pseudomonadati</taxon>
        <taxon>Pseudomonadota</taxon>
        <taxon>Betaproteobacteria</taxon>
        <taxon>Burkholderiales</taxon>
        <taxon>Oxalobacteraceae</taxon>
        <taxon>Herbaspirillum</taxon>
    </lineage>
</organism>
<proteinExistence type="predicted"/>
<dbReference type="Pfam" id="PF12790">
    <property type="entry name" value="T6SS-SciN"/>
    <property type="match status" value="1"/>
</dbReference>
<gene>
    <name evidence="1" type="ORF">HFRIS_002394</name>
</gene>
<protein>
    <recommendedName>
        <fullName evidence="3">Type VI secretion system lipoprotein TssJ</fullName>
    </recommendedName>
</protein>
<dbReference type="PANTHER" id="PTHR37625:SF4">
    <property type="entry name" value="OUTER MEMBRANE LIPOPROTEIN"/>
    <property type="match status" value="1"/>
</dbReference>
<accession>A0AAI9II40</accession>
<name>A0AAI9II40_9BURK</name>
<dbReference type="EMBL" id="AEEC02000002">
    <property type="protein sequence ID" value="EOA06572.1"/>
    <property type="molecule type" value="Genomic_DNA"/>
</dbReference>
<comment type="caution">
    <text evidence="1">The sequence shown here is derived from an EMBL/GenBank/DDBJ whole genome shotgun (WGS) entry which is preliminary data.</text>
</comment>